<feature type="transmembrane region" description="Helical" evidence="7">
    <location>
        <begin position="89"/>
        <end position="108"/>
    </location>
</feature>
<feature type="transmembrane region" description="Helical" evidence="7">
    <location>
        <begin position="28"/>
        <end position="47"/>
    </location>
</feature>
<gene>
    <name evidence="9" type="ORF">SAMN05660462_01668</name>
</gene>
<accession>A0A1H3PVD2</accession>
<evidence type="ECO:0000256" key="1">
    <source>
        <dbReference type="ARBA" id="ARBA00004651"/>
    </source>
</evidence>
<dbReference type="PANTHER" id="PTHR30151:SF19">
    <property type="entry name" value="ABC TRANSPORTER PERMEASE"/>
    <property type="match status" value="1"/>
</dbReference>
<dbReference type="SUPFAM" id="SSF161098">
    <property type="entry name" value="MetI-like"/>
    <property type="match status" value="1"/>
</dbReference>
<feature type="transmembrane region" description="Helical" evidence="7">
    <location>
        <begin position="146"/>
        <end position="166"/>
    </location>
</feature>
<feature type="domain" description="ABC transmembrane type-1" evidence="8">
    <location>
        <begin position="77"/>
        <end position="261"/>
    </location>
</feature>
<keyword evidence="10" id="KW-1185">Reference proteome</keyword>
<dbReference type="InterPro" id="IPR035906">
    <property type="entry name" value="MetI-like_sf"/>
</dbReference>
<evidence type="ECO:0000256" key="7">
    <source>
        <dbReference type="RuleBase" id="RU363032"/>
    </source>
</evidence>
<evidence type="ECO:0000313" key="10">
    <source>
        <dbReference type="Proteomes" id="UP000198625"/>
    </source>
</evidence>
<dbReference type="GO" id="GO:0055085">
    <property type="term" value="P:transmembrane transport"/>
    <property type="evidence" value="ECO:0007669"/>
    <property type="project" value="InterPro"/>
</dbReference>
<evidence type="ECO:0000256" key="4">
    <source>
        <dbReference type="ARBA" id="ARBA00022692"/>
    </source>
</evidence>
<organism evidence="9 10">
    <name type="scientific">Proteiniborus ethanoligenes</name>
    <dbReference type="NCBI Taxonomy" id="415015"/>
    <lineage>
        <taxon>Bacteria</taxon>
        <taxon>Bacillati</taxon>
        <taxon>Bacillota</taxon>
        <taxon>Clostridia</taxon>
        <taxon>Eubacteriales</taxon>
        <taxon>Proteiniborus</taxon>
    </lineage>
</organism>
<feature type="transmembrane region" description="Helical" evidence="7">
    <location>
        <begin position="120"/>
        <end position="140"/>
    </location>
</feature>
<feature type="transmembrane region" description="Helical" evidence="7">
    <location>
        <begin position="243"/>
        <end position="264"/>
    </location>
</feature>
<evidence type="ECO:0000256" key="6">
    <source>
        <dbReference type="ARBA" id="ARBA00023136"/>
    </source>
</evidence>
<dbReference type="EMBL" id="FNQE01000016">
    <property type="protein sequence ID" value="SDZ04940.1"/>
    <property type="molecule type" value="Genomic_DNA"/>
</dbReference>
<evidence type="ECO:0000256" key="2">
    <source>
        <dbReference type="ARBA" id="ARBA00022448"/>
    </source>
</evidence>
<dbReference type="InterPro" id="IPR000515">
    <property type="entry name" value="MetI-like"/>
</dbReference>
<reference evidence="9 10" key="1">
    <citation type="submission" date="2016-10" db="EMBL/GenBank/DDBJ databases">
        <authorList>
            <person name="de Groot N.N."/>
        </authorList>
    </citation>
    <scope>NUCLEOTIDE SEQUENCE [LARGE SCALE GENOMIC DNA]</scope>
    <source>
        <strain evidence="9 10">DSM 21650</strain>
    </source>
</reference>
<evidence type="ECO:0000256" key="5">
    <source>
        <dbReference type="ARBA" id="ARBA00022989"/>
    </source>
</evidence>
<dbReference type="AlphaFoldDB" id="A0A1H3PVD2"/>
<dbReference type="Proteomes" id="UP000198625">
    <property type="component" value="Unassembled WGS sequence"/>
</dbReference>
<comment type="subcellular location">
    <subcellularLocation>
        <location evidence="1 7">Cell membrane</location>
        <topology evidence="1 7">Multi-pass membrane protein</topology>
    </subcellularLocation>
</comment>
<keyword evidence="2 7" id="KW-0813">Transport</keyword>
<keyword evidence="4 7" id="KW-0812">Transmembrane</keyword>
<dbReference type="GO" id="GO:0005886">
    <property type="term" value="C:plasma membrane"/>
    <property type="evidence" value="ECO:0007669"/>
    <property type="project" value="UniProtKB-SubCell"/>
</dbReference>
<dbReference type="STRING" id="415015.SAMN05660462_01668"/>
<comment type="similarity">
    <text evidence="7">Belongs to the binding-protein-dependent transport system permease family.</text>
</comment>
<dbReference type="Gene3D" id="1.10.3720.10">
    <property type="entry name" value="MetI-like"/>
    <property type="match status" value="1"/>
</dbReference>
<dbReference type="CDD" id="cd06261">
    <property type="entry name" value="TM_PBP2"/>
    <property type="match status" value="1"/>
</dbReference>
<name>A0A1H3PVD2_9FIRM</name>
<evidence type="ECO:0000259" key="8">
    <source>
        <dbReference type="PROSITE" id="PS50928"/>
    </source>
</evidence>
<keyword evidence="5 7" id="KW-1133">Transmembrane helix</keyword>
<sequence>MYKEKFIDSSISKEQQEYLIRVKKRKKAILITQISILVLSIVLWELAAQFKWIDTFLTSNPSKIVKLFIKYVKNGSIFEHIGISLMETIVGFLAGTALGIIIAVFLWWSEFLAKVLDPYMVVLNSLPKTALAPIIILWAGAGYSGIIVTAVSISIVITILNIYGSFIEVDEDKIKMLKTFGATKTQILKKVVFPASIPSMISTLKVNIGMSWVGVIVGEFIVSRAGLGYLLVYGGQVFQLDLVMMSVIILAILTTFMYKVISIIENKFMKWRH</sequence>
<dbReference type="Pfam" id="PF00528">
    <property type="entry name" value="BPD_transp_1"/>
    <property type="match status" value="1"/>
</dbReference>
<evidence type="ECO:0000256" key="3">
    <source>
        <dbReference type="ARBA" id="ARBA00022475"/>
    </source>
</evidence>
<feature type="transmembrane region" description="Helical" evidence="7">
    <location>
        <begin position="210"/>
        <end position="231"/>
    </location>
</feature>
<keyword evidence="6 7" id="KW-0472">Membrane</keyword>
<keyword evidence="3" id="KW-1003">Cell membrane</keyword>
<proteinExistence type="inferred from homology"/>
<dbReference type="PROSITE" id="PS50928">
    <property type="entry name" value="ABC_TM1"/>
    <property type="match status" value="1"/>
</dbReference>
<protein>
    <submittedName>
        <fullName evidence="9">NitT/TauT family transport system permease protein</fullName>
    </submittedName>
</protein>
<dbReference type="PANTHER" id="PTHR30151">
    <property type="entry name" value="ALKANE SULFONATE ABC TRANSPORTER-RELATED, MEMBRANE SUBUNIT"/>
    <property type="match status" value="1"/>
</dbReference>
<evidence type="ECO:0000313" key="9">
    <source>
        <dbReference type="EMBL" id="SDZ04940.1"/>
    </source>
</evidence>